<evidence type="ECO:0000313" key="7">
    <source>
        <dbReference type="EMBL" id="MFK2916970.1"/>
    </source>
</evidence>
<keyword evidence="4 5" id="KW-0326">Glycosidase</keyword>
<dbReference type="Gene3D" id="2.60.40.1180">
    <property type="entry name" value="Golgi alpha-mannosidase II"/>
    <property type="match status" value="1"/>
</dbReference>
<evidence type="ECO:0000256" key="3">
    <source>
        <dbReference type="ARBA" id="ARBA00022801"/>
    </source>
</evidence>
<dbReference type="PANTHER" id="PTHR11452:SF75">
    <property type="entry name" value="ALPHA-GALACTOSIDASE MEL1"/>
    <property type="match status" value="1"/>
</dbReference>
<keyword evidence="8" id="KW-1185">Reference proteome</keyword>
<reference evidence="7 8" key="1">
    <citation type="submission" date="2020-10" db="EMBL/GenBank/DDBJ databases">
        <title>Phylogeny of dyella-like bacteria.</title>
        <authorList>
            <person name="Fu J."/>
        </authorList>
    </citation>
    <scope>NUCLEOTIDE SEQUENCE [LARGE SCALE GENOMIC DNA]</scope>
    <source>
        <strain evidence="7 8">BB4</strain>
    </source>
</reference>
<evidence type="ECO:0000313" key="8">
    <source>
        <dbReference type="Proteomes" id="UP001620408"/>
    </source>
</evidence>
<accession>A0ABW8K301</accession>
<organism evidence="7 8">
    <name type="scientific">Dyella koreensis</name>
    <dbReference type="NCBI Taxonomy" id="311235"/>
    <lineage>
        <taxon>Bacteria</taxon>
        <taxon>Pseudomonadati</taxon>
        <taxon>Pseudomonadota</taxon>
        <taxon>Gammaproteobacteria</taxon>
        <taxon>Lysobacterales</taxon>
        <taxon>Rhodanobacteraceae</taxon>
        <taxon>Dyella</taxon>
    </lineage>
</organism>
<proteinExistence type="inferred from homology"/>
<evidence type="ECO:0000256" key="5">
    <source>
        <dbReference type="RuleBase" id="RU361168"/>
    </source>
</evidence>
<dbReference type="Proteomes" id="UP001620408">
    <property type="component" value="Unassembled WGS sequence"/>
</dbReference>
<dbReference type="CDD" id="cd14792">
    <property type="entry name" value="GH27"/>
    <property type="match status" value="1"/>
</dbReference>
<name>A0ABW8K301_9GAMM</name>
<evidence type="ECO:0000256" key="4">
    <source>
        <dbReference type="ARBA" id="ARBA00023295"/>
    </source>
</evidence>
<keyword evidence="5" id="KW-1015">Disulfide bond</keyword>
<gene>
    <name evidence="7" type="ORF">ISS97_06830</name>
</gene>
<dbReference type="PRINTS" id="PR00740">
    <property type="entry name" value="GLHYDRLASE27"/>
</dbReference>
<dbReference type="InterPro" id="IPR013780">
    <property type="entry name" value="Glyco_hydro_b"/>
</dbReference>
<dbReference type="SUPFAM" id="SSF51011">
    <property type="entry name" value="Glycosyl hydrolase domain"/>
    <property type="match status" value="1"/>
</dbReference>
<dbReference type="Pfam" id="PF17801">
    <property type="entry name" value="Melibiase_C"/>
    <property type="match status" value="1"/>
</dbReference>
<dbReference type="GO" id="GO:0016787">
    <property type="term" value="F:hydrolase activity"/>
    <property type="evidence" value="ECO:0007669"/>
    <property type="project" value="UniProtKB-KW"/>
</dbReference>
<dbReference type="Gene3D" id="3.20.20.70">
    <property type="entry name" value="Aldolase class I"/>
    <property type="match status" value="1"/>
</dbReference>
<dbReference type="PROSITE" id="PS00512">
    <property type="entry name" value="ALPHA_GALACTOSIDASE"/>
    <property type="match status" value="1"/>
</dbReference>
<dbReference type="Pfam" id="PF16499">
    <property type="entry name" value="Melibiase_2"/>
    <property type="match status" value="1"/>
</dbReference>
<sequence length="365" mass="40356">MGWNSWNKFGCKIDEQAVRNVTDAMVSSGMRDAGYEYVIIDDCWQSGRDADGNIVADPVKFPSGIKALADYIHARGLKFGIYSDAGTKTCGRRPGSLGHEYQDALTYARWGADYLKYDWCFTGTRDSEEAYTTMADALRATGRDIVFSICNWGVNRPTMTDKSMPWEWGEKVGNLWRATEDIYDTWAGRKGTSLGVVNILDLTEPLYAYAGPGHWNDPDMLEIGNGGMTDDEYRSQFSLWATIAAPLLAGNDVAAMDAKTKEILLNREIIAVDQDRLGVAGHRVRDNGDLEVWARPLANGDRAVVLFNRSDKPADITADWIDLGYPAALSLSVRDLWAHKSLGRATGHFSAKVPSHGVVMVRLAL</sequence>
<dbReference type="InterPro" id="IPR017853">
    <property type="entry name" value="GH"/>
</dbReference>
<dbReference type="InterPro" id="IPR013785">
    <property type="entry name" value="Aldolase_TIM"/>
</dbReference>
<evidence type="ECO:0000256" key="2">
    <source>
        <dbReference type="ARBA" id="ARBA00022729"/>
    </source>
</evidence>
<dbReference type="InterPro" id="IPR002241">
    <property type="entry name" value="Glyco_hydro_27"/>
</dbReference>
<dbReference type="InterPro" id="IPR000111">
    <property type="entry name" value="Glyco_hydro_27/36_CS"/>
</dbReference>
<feature type="domain" description="Alpha galactosidase C-terminal" evidence="6">
    <location>
        <begin position="288"/>
        <end position="363"/>
    </location>
</feature>
<dbReference type="InterPro" id="IPR041233">
    <property type="entry name" value="Melibiase_C"/>
</dbReference>
<comment type="similarity">
    <text evidence="1 5">Belongs to the glycosyl hydrolase 27 family.</text>
</comment>
<comment type="catalytic activity">
    <reaction evidence="5">
        <text>Hydrolysis of terminal, non-reducing alpha-D-galactose residues in alpha-D-galactosides, including galactose oligosaccharides, galactomannans and galactolipids.</text>
        <dbReference type="EC" id="3.2.1.22"/>
    </reaction>
</comment>
<evidence type="ECO:0000256" key="1">
    <source>
        <dbReference type="ARBA" id="ARBA00009743"/>
    </source>
</evidence>
<keyword evidence="2" id="KW-0732">Signal</keyword>
<protein>
    <recommendedName>
        <fullName evidence="5">Alpha-galactosidase</fullName>
        <ecNumber evidence="5">3.2.1.22</ecNumber>
    </recommendedName>
    <alternativeName>
        <fullName evidence="5">Melibiase</fullName>
    </alternativeName>
</protein>
<dbReference type="PANTHER" id="PTHR11452">
    <property type="entry name" value="ALPHA-GALACTOSIDASE/ALPHA-N-ACETYLGALACTOSAMINIDASE"/>
    <property type="match status" value="1"/>
</dbReference>
<comment type="caution">
    <text evidence="7">The sequence shown here is derived from an EMBL/GenBank/DDBJ whole genome shotgun (WGS) entry which is preliminary data.</text>
</comment>
<dbReference type="EC" id="3.2.1.22" evidence="5"/>
<keyword evidence="3 5" id="KW-0378">Hydrolase</keyword>
<evidence type="ECO:0000259" key="6">
    <source>
        <dbReference type="Pfam" id="PF17801"/>
    </source>
</evidence>
<dbReference type="SUPFAM" id="SSF51445">
    <property type="entry name" value="(Trans)glycosidases"/>
    <property type="match status" value="1"/>
</dbReference>
<dbReference type="EMBL" id="JADIKD010000008">
    <property type="protein sequence ID" value="MFK2916970.1"/>
    <property type="molecule type" value="Genomic_DNA"/>
</dbReference>